<name>A0ABT7LDI7_9BURK</name>
<dbReference type="PANTHER" id="PTHR35936:SF6">
    <property type="entry name" value="AMINO ACID ABC TRANSPORTER SUBSTRATE-BINDING PAAT FAMILY PROTEIN"/>
    <property type="match status" value="1"/>
</dbReference>
<accession>A0ABT7LDI7</accession>
<proteinExistence type="predicted"/>
<sequence>MSFPCPSIARPAGEPPAPGVVPGGRGAVRRRWPPGLGSGLVTLLALSAPGAPAAQAAAPPGASPVAPLVFLVDDSAEMPSARMERGQLVDGINHDLGVQLAQRLGRDVRFLMLPRRRVAAALSSGEADLLCDYLPEWLPGPFAWSRGFLPNAIWVVTRQSRPAPASVQALAGQPLGTVGGYAYPELERTLGPQLVRDNAPNSAASLRKLTLGRVDHLVLTQRYLQYQQRVGAFSTPLHPPLQVGSYLAQCALSPRSSVALPALNQALGDLISDGSLERLLQRYR</sequence>
<protein>
    <submittedName>
        <fullName evidence="2">Transporter substrate-binding domain-containing protein</fullName>
    </submittedName>
</protein>
<comment type="caution">
    <text evidence="2">The sequence shown here is derived from an EMBL/GenBank/DDBJ whole genome shotgun (WGS) entry which is preliminary data.</text>
</comment>
<dbReference type="Gene3D" id="3.40.190.10">
    <property type="entry name" value="Periplasmic binding protein-like II"/>
    <property type="match status" value="2"/>
</dbReference>
<gene>
    <name evidence="2" type="ORF">QRD43_03365</name>
</gene>
<organism evidence="2 3">
    <name type="scientific">Roseateles subflavus</name>
    <dbReference type="NCBI Taxonomy" id="3053353"/>
    <lineage>
        <taxon>Bacteria</taxon>
        <taxon>Pseudomonadati</taxon>
        <taxon>Pseudomonadota</taxon>
        <taxon>Betaproteobacteria</taxon>
        <taxon>Burkholderiales</taxon>
        <taxon>Sphaerotilaceae</taxon>
        <taxon>Roseateles</taxon>
    </lineage>
</organism>
<reference evidence="2 3" key="1">
    <citation type="submission" date="2023-06" db="EMBL/GenBank/DDBJ databases">
        <title>Pelomonas sp. APW6 16S ribosomal RNA gene genome sequencing and assembly.</title>
        <authorList>
            <person name="Woo H."/>
        </authorList>
    </citation>
    <scope>NUCLEOTIDE SEQUENCE [LARGE SCALE GENOMIC DNA]</scope>
    <source>
        <strain evidence="2 3">APW6</strain>
    </source>
</reference>
<dbReference type="SUPFAM" id="SSF53850">
    <property type="entry name" value="Periplasmic binding protein-like II"/>
    <property type="match status" value="1"/>
</dbReference>
<dbReference type="EMBL" id="JASVDS010000001">
    <property type="protein sequence ID" value="MDL5030934.1"/>
    <property type="molecule type" value="Genomic_DNA"/>
</dbReference>
<evidence type="ECO:0000313" key="2">
    <source>
        <dbReference type="EMBL" id="MDL5030934.1"/>
    </source>
</evidence>
<dbReference type="Proteomes" id="UP001238603">
    <property type="component" value="Unassembled WGS sequence"/>
</dbReference>
<dbReference type="RefSeq" id="WP_285981055.1">
    <property type="nucleotide sequence ID" value="NZ_JASVDS010000001.1"/>
</dbReference>
<evidence type="ECO:0000313" key="3">
    <source>
        <dbReference type="Proteomes" id="UP001238603"/>
    </source>
</evidence>
<dbReference type="PANTHER" id="PTHR35936">
    <property type="entry name" value="MEMBRANE-BOUND LYTIC MUREIN TRANSGLYCOSYLASE F"/>
    <property type="match status" value="1"/>
</dbReference>
<feature type="region of interest" description="Disordered" evidence="1">
    <location>
        <begin position="1"/>
        <end position="28"/>
    </location>
</feature>
<keyword evidence="3" id="KW-1185">Reference proteome</keyword>
<evidence type="ECO:0000256" key="1">
    <source>
        <dbReference type="SAM" id="MobiDB-lite"/>
    </source>
</evidence>